<gene>
    <name evidence="1" type="ORF">A3J47_03030</name>
</gene>
<accession>A0A1F8FKQ1</accession>
<sequence>MATISLSLTKAEFRRAIESFRLAGKNPKEIESFFQDFLLIGLDEELSFRCHIEYELRIEGMSPIRLDDPDSENVLLGIQSSAC</sequence>
<proteinExistence type="predicted"/>
<dbReference type="Proteomes" id="UP000176581">
    <property type="component" value="Unassembled WGS sequence"/>
</dbReference>
<protein>
    <submittedName>
        <fullName evidence="1">Uncharacterized protein</fullName>
    </submittedName>
</protein>
<dbReference type="EMBL" id="MGJV01000038">
    <property type="protein sequence ID" value="OGN13642.1"/>
    <property type="molecule type" value="Genomic_DNA"/>
</dbReference>
<comment type="caution">
    <text evidence="1">The sequence shown here is derived from an EMBL/GenBank/DDBJ whole genome shotgun (WGS) entry which is preliminary data.</text>
</comment>
<reference evidence="1 2" key="1">
    <citation type="journal article" date="2016" name="Nat. Commun.">
        <title>Thousands of microbial genomes shed light on interconnected biogeochemical processes in an aquifer system.</title>
        <authorList>
            <person name="Anantharaman K."/>
            <person name="Brown C.T."/>
            <person name="Hug L.A."/>
            <person name="Sharon I."/>
            <person name="Castelle C.J."/>
            <person name="Probst A.J."/>
            <person name="Thomas B.C."/>
            <person name="Singh A."/>
            <person name="Wilkins M.J."/>
            <person name="Karaoz U."/>
            <person name="Brodie E.L."/>
            <person name="Williams K.H."/>
            <person name="Hubbard S.S."/>
            <person name="Banfield J.F."/>
        </authorList>
    </citation>
    <scope>NUCLEOTIDE SEQUENCE [LARGE SCALE GENOMIC DNA]</scope>
</reference>
<evidence type="ECO:0000313" key="2">
    <source>
        <dbReference type="Proteomes" id="UP000176581"/>
    </source>
</evidence>
<dbReference type="AlphaFoldDB" id="A0A1F8FKQ1"/>
<evidence type="ECO:0000313" key="1">
    <source>
        <dbReference type="EMBL" id="OGN13642.1"/>
    </source>
</evidence>
<organism evidence="1 2">
    <name type="scientific">Candidatus Yanofskybacteria bacterium RIFCSPHIGHO2_02_FULL_43_22</name>
    <dbReference type="NCBI Taxonomy" id="1802681"/>
    <lineage>
        <taxon>Bacteria</taxon>
        <taxon>Candidatus Yanofskyibacteriota</taxon>
    </lineage>
</organism>
<name>A0A1F8FKQ1_9BACT</name>